<evidence type="ECO:0000313" key="2">
    <source>
        <dbReference type="Proteomes" id="UP000054495"/>
    </source>
</evidence>
<evidence type="ECO:0000313" key="1">
    <source>
        <dbReference type="EMBL" id="EPB72631.1"/>
    </source>
</evidence>
<sequence>MVNDVSSRKAILLISNSKKQDADLDYEKEVSELLGAEDLFTHTWSLSVEMQWYFLVPLIFLSQRLITNWRKSFFTGMFVIDVKFFSWLRLSMLTLIIPSTVLTNVEFCKVGSAVPAADWL</sequence>
<proteinExistence type="predicted"/>
<protein>
    <submittedName>
        <fullName evidence="1">Uncharacterized protein</fullName>
    </submittedName>
</protein>
<reference evidence="1 2" key="1">
    <citation type="submission" date="2013-05" db="EMBL/GenBank/DDBJ databases">
        <title>Draft genome of the parasitic nematode Anyclostoma ceylanicum.</title>
        <authorList>
            <person name="Mitreva M."/>
        </authorList>
    </citation>
    <scope>NUCLEOTIDE SEQUENCE [LARGE SCALE GENOMIC DNA]</scope>
</reference>
<dbReference type="PANTHER" id="PTHR23028">
    <property type="entry name" value="ACETYLTRANSFERASE"/>
    <property type="match status" value="1"/>
</dbReference>
<dbReference type="GO" id="GO:0000271">
    <property type="term" value="P:polysaccharide biosynthetic process"/>
    <property type="evidence" value="ECO:0007669"/>
    <property type="project" value="TreeGrafter"/>
</dbReference>
<dbReference type="AlphaFoldDB" id="A0A0D6LRH5"/>
<dbReference type="InterPro" id="IPR050879">
    <property type="entry name" value="Acyltransferase_3"/>
</dbReference>
<dbReference type="Proteomes" id="UP000054495">
    <property type="component" value="Unassembled WGS sequence"/>
</dbReference>
<dbReference type="EMBL" id="KE125033">
    <property type="protein sequence ID" value="EPB72631.1"/>
    <property type="molecule type" value="Genomic_DNA"/>
</dbReference>
<gene>
    <name evidence="1" type="ORF">ANCCEY_08276</name>
</gene>
<organism evidence="1 2">
    <name type="scientific">Ancylostoma ceylanicum</name>
    <dbReference type="NCBI Taxonomy" id="53326"/>
    <lineage>
        <taxon>Eukaryota</taxon>
        <taxon>Metazoa</taxon>
        <taxon>Ecdysozoa</taxon>
        <taxon>Nematoda</taxon>
        <taxon>Chromadorea</taxon>
        <taxon>Rhabditida</taxon>
        <taxon>Rhabditina</taxon>
        <taxon>Rhabditomorpha</taxon>
        <taxon>Strongyloidea</taxon>
        <taxon>Ancylostomatidae</taxon>
        <taxon>Ancylostomatinae</taxon>
        <taxon>Ancylostoma</taxon>
    </lineage>
</organism>
<dbReference type="PANTHER" id="PTHR23028:SF127">
    <property type="entry name" value="ACYL_TRANSF_3 DOMAIN-CONTAINING PROTEIN-RELATED"/>
    <property type="match status" value="1"/>
</dbReference>
<accession>A0A0D6LRH5</accession>
<name>A0A0D6LRH5_9BILA</name>
<keyword evidence="2" id="KW-1185">Reference proteome</keyword>
<dbReference type="GO" id="GO:0016020">
    <property type="term" value="C:membrane"/>
    <property type="evidence" value="ECO:0007669"/>
    <property type="project" value="TreeGrafter"/>
</dbReference>